<keyword evidence="1" id="KW-0812">Transmembrane</keyword>
<dbReference type="Proteomes" id="UP000494329">
    <property type="component" value="Unassembled WGS sequence"/>
</dbReference>
<feature type="transmembrane region" description="Helical" evidence="1">
    <location>
        <begin position="177"/>
        <end position="197"/>
    </location>
</feature>
<reference evidence="3 4" key="1">
    <citation type="submission" date="2020-04" db="EMBL/GenBank/DDBJ databases">
        <authorList>
            <person name="De Canck E."/>
        </authorList>
    </citation>
    <scope>NUCLEOTIDE SEQUENCE [LARGE SCALE GENOMIC DNA]</scope>
    <source>
        <strain evidence="3 4">LMG 29739</strain>
    </source>
</reference>
<evidence type="ECO:0000256" key="1">
    <source>
        <dbReference type="SAM" id="Phobius"/>
    </source>
</evidence>
<dbReference type="Pfam" id="PF01757">
    <property type="entry name" value="Acyl_transf_3"/>
    <property type="match status" value="1"/>
</dbReference>
<dbReference type="GO" id="GO:0016747">
    <property type="term" value="F:acyltransferase activity, transferring groups other than amino-acyl groups"/>
    <property type="evidence" value="ECO:0007669"/>
    <property type="project" value="InterPro"/>
</dbReference>
<keyword evidence="4" id="KW-1185">Reference proteome</keyword>
<feature type="transmembrane region" description="Helical" evidence="1">
    <location>
        <begin position="89"/>
        <end position="109"/>
    </location>
</feature>
<keyword evidence="1" id="KW-1133">Transmembrane helix</keyword>
<proteinExistence type="predicted"/>
<feature type="transmembrane region" description="Helical" evidence="1">
    <location>
        <begin position="263"/>
        <end position="283"/>
    </location>
</feature>
<dbReference type="InterPro" id="IPR050879">
    <property type="entry name" value="Acyltransferase_3"/>
</dbReference>
<dbReference type="RefSeq" id="WP_175110967.1">
    <property type="nucleotide sequence ID" value="NZ_CADIKF010000014.1"/>
</dbReference>
<gene>
    <name evidence="3" type="ORF">LMG29739_02240</name>
</gene>
<evidence type="ECO:0000313" key="3">
    <source>
        <dbReference type="EMBL" id="CAB3755671.1"/>
    </source>
</evidence>
<feature type="transmembrane region" description="Helical" evidence="1">
    <location>
        <begin position="151"/>
        <end position="170"/>
    </location>
</feature>
<feature type="transmembrane region" description="Helical" evidence="1">
    <location>
        <begin position="320"/>
        <end position="341"/>
    </location>
</feature>
<dbReference type="PANTHER" id="PTHR23028:SF53">
    <property type="entry name" value="ACYL_TRANSF_3 DOMAIN-CONTAINING PROTEIN"/>
    <property type="match status" value="1"/>
</dbReference>
<feature type="transmembrane region" description="Helical" evidence="1">
    <location>
        <begin position="241"/>
        <end position="257"/>
    </location>
</feature>
<feature type="transmembrane region" description="Helical" evidence="1">
    <location>
        <begin position="295"/>
        <end position="314"/>
    </location>
</feature>
<dbReference type="PANTHER" id="PTHR23028">
    <property type="entry name" value="ACETYLTRANSFERASE"/>
    <property type="match status" value="1"/>
</dbReference>
<dbReference type="EMBL" id="CADIKF010000014">
    <property type="protein sequence ID" value="CAB3755671.1"/>
    <property type="molecule type" value="Genomic_DNA"/>
</dbReference>
<dbReference type="AlphaFoldDB" id="A0A6J5DQW7"/>
<feature type="domain" description="Acyltransferase 3" evidence="2">
    <location>
        <begin position="16"/>
        <end position="338"/>
    </location>
</feature>
<dbReference type="InterPro" id="IPR002656">
    <property type="entry name" value="Acyl_transf_3_dom"/>
</dbReference>
<evidence type="ECO:0000313" key="4">
    <source>
        <dbReference type="Proteomes" id="UP000494329"/>
    </source>
</evidence>
<dbReference type="GO" id="GO:0016020">
    <property type="term" value="C:membrane"/>
    <property type="evidence" value="ECO:0007669"/>
    <property type="project" value="TreeGrafter"/>
</dbReference>
<accession>A0A6J5DQW7</accession>
<organism evidence="3 4">
    <name type="scientific">Paraburkholderia solisilvae</name>
    <dbReference type="NCBI Taxonomy" id="624376"/>
    <lineage>
        <taxon>Bacteria</taxon>
        <taxon>Pseudomonadati</taxon>
        <taxon>Pseudomonadota</taxon>
        <taxon>Betaproteobacteria</taxon>
        <taxon>Burkholderiales</taxon>
        <taxon>Burkholderiaceae</taxon>
        <taxon>Paraburkholderia</taxon>
    </lineage>
</organism>
<protein>
    <recommendedName>
        <fullName evidence="2">Acyltransferase 3 domain-containing protein</fullName>
    </recommendedName>
</protein>
<keyword evidence="1" id="KW-0472">Membrane</keyword>
<evidence type="ECO:0000259" key="2">
    <source>
        <dbReference type="Pfam" id="PF01757"/>
    </source>
</evidence>
<name>A0A6J5DQW7_9BURK</name>
<sequence>MTSPLARAIDHGQQPNFDSLRLFFACVVVFFHSFLLTRVADPYAAKILAINPGGLAVDGFFLISGYLITQSWLADPSAKRFLARRVLRLYPGFIVASLFSVFVVGPLGADAHAYFAGLDVRRFLRGLVLLHMPETPPVFAGTTAQLVNGSMWTISFEFRCYLLALLCGLAGLFSQRYLLLALTVAIGIAVGGYVPPAGVAHPQHVLFGINALRVSDSIAWFAALFMVGSCYARFRDRIGFGPVRAMLACAMFVASMFDPVLLRPAVLLVGAYALFAAASAPAWWKSRKTDRRADLSYGIYLYGWPIQKLLTWYVPGIGPWMIFASTLLASAGFAFLSWRWIEKPALKLKPATRLAFPRPCNGPIAE</sequence>
<feature type="transmembrane region" description="Helical" evidence="1">
    <location>
        <begin position="43"/>
        <end position="68"/>
    </location>
</feature>
<dbReference type="GO" id="GO:0009103">
    <property type="term" value="P:lipopolysaccharide biosynthetic process"/>
    <property type="evidence" value="ECO:0007669"/>
    <property type="project" value="TreeGrafter"/>
</dbReference>
<feature type="transmembrane region" description="Helical" evidence="1">
    <location>
        <begin position="20"/>
        <end position="37"/>
    </location>
</feature>